<evidence type="ECO:0000256" key="2">
    <source>
        <dbReference type="ARBA" id="ARBA00037999"/>
    </source>
</evidence>
<keyword evidence="4" id="KW-0614">Plasmid</keyword>
<reference evidence="4 5" key="1">
    <citation type="submission" date="2017-12" db="EMBL/GenBank/DDBJ databases">
        <title>Genomes of bacteria within cyanobacterial aggregates.</title>
        <authorList>
            <person name="Cai H."/>
        </authorList>
    </citation>
    <scope>NUCLEOTIDE SEQUENCE [LARGE SCALE GENOMIC DNA]</scope>
    <source>
        <strain evidence="4 5">TH16</strain>
        <plasmid evidence="4 5">unnamed3</plasmid>
    </source>
</reference>
<dbReference type="Gene3D" id="3.90.1150.10">
    <property type="entry name" value="Aspartate Aminotransferase, domain 1"/>
    <property type="match status" value="1"/>
</dbReference>
<dbReference type="KEGG" id="ncb:C0V82_26315"/>
<dbReference type="Proteomes" id="UP000234752">
    <property type="component" value="Plasmid unnamed3"/>
</dbReference>
<dbReference type="InterPro" id="IPR015421">
    <property type="entry name" value="PyrdxlP-dep_Trfase_major"/>
</dbReference>
<dbReference type="RefSeq" id="WP_102115429.1">
    <property type="nucleotide sequence ID" value="NZ_BMGN01000013.1"/>
</dbReference>
<keyword evidence="1 3" id="KW-0663">Pyridoxal phosphate</keyword>
<comment type="similarity">
    <text evidence="2 3">Belongs to the DegT/DnrJ/EryC1 family.</text>
</comment>
<dbReference type="SUPFAM" id="SSF53383">
    <property type="entry name" value="PLP-dependent transferases"/>
    <property type="match status" value="1"/>
</dbReference>
<organism evidence="4 5">
    <name type="scientific">Niveispirillum cyanobacteriorum</name>
    <dbReference type="NCBI Taxonomy" id="1612173"/>
    <lineage>
        <taxon>Bacteria</taxon>
        <taxon>Pseudomonadati</taxon>
        <taxon>Pseudomonadota</taxon>
        <taxon>Alphaproteobacteria</taxon>
        <taxon>Rhodospirillales</taxon>
        <taxon>Azospirillaceae</taxon>
        <taxon>Niveispirillum</taxon>
    </lineage>
</organism>
<dbReference type="FunFam" id="3.40.640.10:FF:000089">
    <property type="entry name" value="Aminotransferase, DegT/DnrJ/EryC1/StrS family"/>
    <property type="match status" value="1"/>
</dbReference>
<dbReference type="Gene3D" id="3.40.640.10">
    <property type="entry name" value="Type I PLP-dependent aspartate aminotransferase-like (Major domain)"/>
    <property type="match status" value="1"/>
</dbReference>
<geneLocation type="plasmid" evidence="4 5">
    <name>unnamed3</name>
</geneLocation>
<evidence type="ECO:0000256" key="3">
    <source>
        <dbReference type="RuleBase" id="RU004508"/>
    </source>
</evidence>
<dbReference type="InterPro" id="IPR015422">
    <property type="entry name" value="PyrdxlP-dep_Trfase_small"/>
</dbReference>
<dbReference type="InterPro" id="IPR000653">
    <property type="entry name" value="DegT/StrS_aminotransferase"/>
</dbReference>
<name>A0A2K9NLH7_9PROT</name>
<evidence type="ECO:0000256" key="1">
    <source>
        <dbReference type="ARBA" id="ARBA00022898"/>
    </source>
</evidence>
<accession>A0A2K9NLH7</accession>
<proteinExistence type="inferred from homology"/>
<dbReference type="GO" id="GO:0000271">
    <property type="term" value="P:polysaccharide biosynthetic process"/>
    <property type="evidence" value="ECO:0007669"/>
    <property type="project" value="TreeGrafter"/>
</dbReference>
<evidence type="ECO:0000313" key="5">
    <source>
        <dbReference type="Proteomes" id="UP000234752"/>
    </source>
</evidence>
<protein>
    <submittedName>
        <fullName evidence="4">Erythromycin biosynthesis sensory transduction protein eryC1</fullName>
    </submittedName>
</protein>
<dbReference type="PIRSF" id="PIRSF000390">
    <property type="entry name" value="PLP_StrS"/>
    <property type="match status" value="1"/>
</dbReference>
<dbReference type="InterPro" id="IPR015424">
    <property type="entry name" value="PyrdxlP-dep_Trfase"/>
</dbReference>
<sequence length="370" mass="39735">MSIPFYDLTSGHAEIRSELDAAIATVLDASHYIMGPQLEAFEAEFAAYCGARHCIGVSDGLAALTLGLKALGIGSGDEVIVPSHTFVATWLAVSAAGAIPVGVEPDPASFNIDPARIEAAITPRTRCIIPVHLYGQPADMVAINAIAARHGLAVLEDAAQAHGATIAGRPVGGMGTLAAFSFYPIKNLGALGDGGAVVTNDDQLAHRLRMLRNYGSTIKYQHEILGTNSRLDEMQAAILRVKLLRLSAWNRQRQTLAAEYTRLLAECPSVVAPVVRPGMESVWHLYVVRVRGSREDLACHLKTQGIQTLVHYPCAPHRQPAYAPLDLREGTFPLAEAMASDVLSLPFWPQMPLTSVRFVVDAIASWKGAY</sequence>
<dbReference type="CDD" id="cd00616">
    <property type="entry name" value="AHBA_syn"/>
    <property type="match status" value="1"/>
</dbReference>
<gene>
    <name evidence="4" type="ORF">C0V82_26315</name>
</gene>
<evidence type="ECO:0000313" key="4">
    <source>
        <dbReference type="EMBL" id="AUN33927.1"/>
    </source>
</evidence>
<dbReference type="GO" id="GO:0008483">
    <property type="term" value="F:transaminase activity"/>
    <property type="evidence" value="ECO:0007669"/>
    <property type="project" value="TreeGrafter"/>
</dbReference>
<dbReference type="PANTHER" id="PTHR30244">
    <property type="entry name" value="TRANSAMINASE"/>
    <property type="match status" value="1"/>
</dbReference>
<dbReference type="GO" id="GO:0030170">
    <property type="term" value="F:pyridoxal phosphate binding"/>
    <property type="evidence" value="ECO:0007669"/>
    <property type="project" value="UniProtKB-ARBA"/>
</dbReference>
<keyword evidence="5" id="KW-1185">Reference proteome</keyword>
<dbReference type="PANTHER" id="PTHR30244:SF36">
    <property type="entry name" value="3-OXO-GLUCOSE-6-PHOSPHATE:GLUTAMATE AMINOTRANSFERASE"/>
    <property type="match status" value="1"/>
</dbReference>
<dbReference type="AlphaFoldDB" id="A0A2K9NLH7"/>
<dbReference type="EMBL" id="CP025615">
    <property type="protein sequence ID" value="AUN33927.1"/>
    <property type="molecule type" value="Genomic_DNA"/>
</dbReference>
<dbReference type="Pfam" id="PF01041">
    <property type="entry name" value="DegT_DnrJ_EryC1"/>
    <property type="match status" value="1"/>
</dbReference>
<dbReference type="OrthoDB" id="9768668at2"/>